<comment type="subunit">
    <text evidence="8">Composed of six subunits; NqrA, NqrB, NqrC, NqrD, NqrE and NqrF.</text>
</comment>
<evidence type="ECO:0000256" key="1">
    <source>
        <dbReference type="ARBA" id="ARBA00022448"/>
    </source>
</evidence>
<feature type="domain" description="NqrA N-terminal barrel-sandwich hybrid" evidence="9">
    <location>
        <begin position="2"/>
        <end position="94"/>
    </location>
</feature>
<dbReference type="Pfam" id="PF05896">
    <property type="entry name" value="NQRA_N"/>
    <property type="match status" value="1"/>
</dbReference>
<dbReference type="InterPro" id="IPR022615">
    <property type="entry name" value="NqrA_C_domain"/>
</dbReference>
<dbReference type="PATRIC" id="fig|862908.3.peg.2165"/>
<dbReference type="STRING" id="862908.BMS_2274"/>
<feature type="domain" description="NqrA second alpha/beta" evidence="11">
    <location>
        <begin position="116"/>
        <end position="255"/>
    </location>
</feature>
<keyword evidence="7 8" id="KW-0739">Sodium transport</keyword>
<evidence type="ECO:0000256" key="8">
    <source>
        <dbReference type="HAMAP-Rule" id="MF_00425"/>
    </source>
</evidence>
<dbReference type="InterPro" id="IPR008703">
    <property type="entry name" value="NqrA"/>
</dbReference>
<dbReference type="NCBIfam" id="TIGR01936">
    <property type="entry name" value="nqrA"/>
    <property type="match status" value="1"/>
</dbReference>
<dbReference type="InterPro" id="IPR056148">
    <property type="entry name" value="NQRA_2nd"/>
</dbReference>
<keyword evidence="6 8" id="KW-0830">Ubiquinone</keyword>
<dbReference type="HOGENOM" id="CLU_046656_0_0_7"/>
<dbReference type="PANTHER" id="PTHR37839">
    <property type="entry name" value="NA(+)-TRANSLOCATING NADH-QUINONE REDUCTASE SUBUNIT A"/>
    <property type="match status" value="1"/>
</dbReference>
<dbReference type="RefSeq" id="WP_014244853.1">
    <property type="nucleotide sequence ID" value="NC_016620.1"/>
</dbReference>
<dbReference type="Proteomes" id="UP000008963">
    <property type="component" value="Chromosome"/>
</dbReference>
<feature type="domain" description="Na(+)-translocating NADH-quinone reductase subunit A C-terminal" evidence="10">
    <location>
        <begin position="260"/>
        <end position="309"/>
    </location>
</feature>
<dbReference type="AlphaFoldDB" id="E1X4A4"/>
<dbReference type="eggNOG" id="COG1726">
    <property type="taxonomic scope" value="Bacteria"/>
</dbReference>
<dbReference type="GO" id="GO:0016655">
    <property type="term" value="F:oxidoreductase activity, acting on NAD(P)H, quinone or similar compound as acceptor"/>
    <property type="evidence" value="ECO:0007669"/>
    <property type="project" value="UniProtKB-UniRule"/>
</dbReference>
<dbReference type="Gene3D" id="2.40.50.100">
    <property type="match status" value="1"/>
</dbReference>
<gene>
    <name evidence="8 12" type="primary">nqrA</name>
    <name evidence="12" type="ordered locus">BMS_2274</name>
</gene>
<dbReference type="Pfam" id="PF24836">
    <property type="entry name" value="NQRA_2nd"/>
    <property type="match status" value="1"/>
</dbReference>
<proteinExistence type="inferred from homology"/>
<reference evidence="13" key="1">
    <citation type="journal article" date="2013" name="ISME J.">
        <title>A small predatory core genome in the divergent marine Bacteriovorax marinus SJ and the terrestrial Bdellovibrio bacteriovorus.</title>
        <authorList>
            <person name="Crossman L.C."/>
            <person name="Chen H."/>
            <person name="Cerdeno-Tarraga A.M."/>
            <person name="Brooks K."/>
            <person name="Quail M.A."/>
            <person name="Pineiro S.A."/>
            <person name="Hobley L."/>
            <person name="Sockett R.E."/>
            <person name="Bentley S.D."/>
            <person name="Parkhill J."/>
            <person name="Williams H.N."/>
            <person name="Stine O.C."/>
        </authorList>
    </citation>
    <scope>NUCLEOTIDE SEQUENCE [LARGE SCALE GENOMIC DNA]</scope>
    <source>
        <strain evidence="13">ATCC BAA-682 / DSM 15412 / SJ</strain>
    </source>
</reference>
<keyword evidence="2 8" id="KW-1278">Translocase</keyword>
<keyword evidence="13" id="KW-1185">Reference proteome</keyword>
<evidence type="ECO:0000256" key="6">
    <source>
        <dbReference type="ARBA" id="ARBA00023075"/>
    </source>
</evidence>
<evidence type="ECO:0000256" key="2">
    <source>
        <dbReference type="ARBA" id="ARBA00022967"/>
    </source>
</evidence>
<evidence type="ECO:0000256" key="7">
    <source>
        <dbReference type="ARBA" id="ARBA00023201"/>
    </source>
</evidence>
<dbReference type="PANTHER" id="PTHR37839:SF1">
    <property type="entry name" value="NA(+)-TRANSLOCATING NADH-QUINONE REDUCTASE SUBUNIT A"/>
    <property type="match status" value="1"/>
</dbReference>
<evidence type="ECO:0000256" key="5">
    <source>
        <dbReference type="ARBA" id="ARBA00023065"/>
    </source>
</evidence>
<evidence type="ECO:0000259" key="9">
    <source>
        <dbReference type="Pfam" id="PF05896"/>
    </source>
</evidence>
<keyword evidence="3 8" id="KW-0520">NAD</keyword>
<dbReference type="KEGG" id="bmx:BMS_2274"/>
<comment type="function">
    <text evidence="8">NQR complex catalyzes the reduction of ubiquinone-1 to ubiquinol by two successive reactions, coupled with the transport of Na(+) ions from the cytoplasm to the periplasm. NqrA to NqrE are probably involved in the second step, the conversion of ubisemiquinone to ubiquinol.</text>
</comment>
<sequence>MIRIKKGLDVPLTGIPKQTIEAGPQVKRVALTGPDYVGMKPSMKVQIGDTVKAGQVLFECKKNEGLAFTSPANGKVVEVNRGAKRAFQTIVIEVTGTEQVEFSSYKQKSVSDLSFDEVKRLLLESGLWTSLRMRPFSKVAMLEDKPHSVFINAMDTNPLSPNPEQVIGQYTEDFMAGVEVLSKLTEGKTFVAKASGSKVQAPSCASVHEFAGPHPAGLVGTHIHHLDPVHEAKVVWHAGYQDVIAIGKLFTTGKLWTERVIAVAGPKAKNPRLLTTQLGANILDIVANETLEGELRIVSGSVLNGRKVEDSFLYLGRYHNQISILAEGREREFLGWQAPGLNKFSIKRTFVSKFLTPSKKFDMTTGTHGSPRAMVPVGMYERVMPLDILPTQLLRALITKDTDLAQQLGCLELDEEDLALCTFASIGKVDFGPVLRENLTTIEKEG</sequence>
<evidence type="ECO:0000259" key="11">
    <source>
        <dbReference type="Pfam" id="PF24836"/>
    </source>
</evidence>
<evidence type="ECO:0000313" key="12">
    <source>
        <dbReference type="EMBL" id="CBW27076.1"/>
    </source>
</evidence>
<dbReference type="OrthoDB" id="9774536at2"/>
<dbReference type="NCBIfam" id="NF003759">
    <property type="entry name" value="PRK05352.1-2"/>
    <property type="match status" value="1"/>
</dbReference>
<evidence type="ECO:0000256" key="3">
    <source>
        <dbReference type="ARBA" id="ARBA00023027"/>
    </source>
</evidence>
<keyword evidence="4 8" id="KW-0915">Sodium</keyword>
<protein>
    <recommendedName>
        <fullName evidence="8">Na(+)-translocating NADH-quinone reductase subunit A</fullName>
        <shortName evidence="8">Na(+)-NQR subunit A</shortName>
        <shortName evidence="8">Na(+)-translocating NQR subunit A</shortName>
        <ecNumber evidence="8">7.2.1.1</ecNumber>
    </recommendedName>
    <alternativeName>
        <fullName evidence="8">NQR complex subunit A</fullName>
    </alternativeName>
    <alternativeName>
        <fullName evidence="8">NQR-1 subunit A</fullName>
    </alternativeName>
</protein>
<evidence type="ECO:0000313" key="13">
    <source>
        <dbReference type="Proteomes" id="UP000008963"/>
    </source>
</evidence>
<dbReference type="EC" id="7.2.1.1" evidence="8"/>
<organism evidence="12 13">
    <name type="scientific">Halobacteriovorax marinus (strain ATCC BAA-682 / DSM 15412 / SJ)</name>
    <name type="common">Bacteriovorax marinus</name>
    <dbReference type="NCBI Taxonomy" id="862908"/>
    <lineage>
        <taxon>Bacteria</taxon>
        <taxon>Pseudomonadati</taxon>
        <taxon>Bdellovibrionota</taxon>
        <taxon>Bacteriovoracia</taxon>
        <taxon>Bacteriovoracales</taxon>
        <taxon>Halobacteriovoraceae</taxon>
        <taxon>Halobacteriovorax</taxon>
    </lineage>
</organism>
<evidence type="ECO:0000259" key="10">
    <source>
        <dbReference type="Pfam" id="PF11973"/>
    </source>
</evidence>
<dbReference type="GO" id="GO:0006814">
    <property type="term" value="P:sodium ion transport"/>
    <property type="evidence" value="ECO:0007669"/>
    <property type="project" value="UniProtKB-UniRule"/>
</dbReference>
<comment type="similarity">
    <text evidence="8">Belongs to the NqrA family.</text>
</comment>
<dbReference type="InterPro" id="IPR056147">
    <property type="entry name" value="NQRA_N"/>
</dbReference>
<dbReference type="EMBL" id="FQ312005">
    <property type="protein sequence ID" value="CBW27076.1"/>
    <property type="molecule type" value="Genomic_DNA"/>
</dbReference>
<dbReference type="Pfam" id="PF11973">
    <property type="entry name" value="NQRA_SLBB"/>
    <property type="match status" value="1"/>
</dbReference>
<dbReference type="HAMAP" id="MF_00425">
    <property type="entry name" value="NqrA"/>
    <property type="match status" value="1"/>
</dbReference>
<evidence type="ECO:0000256" key="4">
    <source>
        <dbReference type="ARBA" id="ARBA00023053"/>
    </source>
</evidence>
<keyword evidence="1 8" id="KW-0813">Transport</keyword>
<name>E1X4A4_HALMS</name>
<keyword evidence="5 8" id="KW-0406">Ion transport</keyword>
<accession>E1X4A4</accession>
<comment type="catalytic activity">
    <reaction evidence="8">
        <text>a ubiquinone + n Na(+)(in) + NADH + H(+) = a ubiquinol + n Na(+)(out) + NAD(+)</text>
        <dbReference type="Rhea" id="RHEA:47748"/>
        <dbReference type="Rhea" id="RHEA-COMP:9565"/>
        <dbReference type="Rhea" id="RHEA-COMP:9566"/>
        <dbReference type="ChEBI" id="CHEBI:15378"/>
        <dbReference type="ChEBI" id="CHEBI:16389"/>
        <dbReference type="ChEBI" id="CHEBI:17976"/>
        <dbReference type="ChEBI" id="CHEBI:29101"/>
        <dbReference type="ChEBI" id="CHEBI:57540"/>
        <dbReference type="ChEBI" id="CHEBI:57945"/>
        <dbReference type="EC" id="7.2.1.1"/>
    </reaction>
</comment>